<dbReference type="GO" id="GO:0004867">
    <property type="term" value="F:serine-type endopeptidase inhibitor activity"/>
    <property type="evidence" value="ECO:0007669"/>
    <property type="project" value="InterPro"/>
</dbReference>
<dbReference type="SUPFAM" id="SSF57362">
    <property type="entry name" value="BPTI-like"/>
    <property type="match status" value="5"/>
</dbReference>
<gene>
    <name evidence="2" type="ORF">SBAD_LOCUS7961</name>
</gene>
<reference evidence="2 3" key="2">
    <citation type="submission" date="2018-11" db="EMBL/GenBank/DDBJ databases">
        <authorList>
            <consortium name="Pathogen Informatics"/>
        </authorList>
    </citation>
    <scope>NUCLEOTIDE SEQUENCE [LARGE SCALE GENOMIC DNA]</scope>
</reference>
<organism evidence="4">
    <name type="scientific">Soboliphyme baturini</name>
    <dbReference type="NCBI Taxonomy" id="241478"/>
    <lineage>
        <taxon>Eukaryota</taxon>
        <taxon>Metazoa</taxon>
        <taxon>Ecdysozoa</taxon>
        <taxon>Nematoda</taxon>
        <taxon>Enoplea</taxon>
        <taxon>Dorylaimia</taxon>
        <taxon>Dioctophymatida</taxon>
        <taxon>Dioctophymatoidea</taxon>
        <taxon>Soboliphymatidae</taxon>
        <taxon>Soboliphyme</taxon>
    </lineage>
</organism>
<feature type="domain" description="BPTI/Kunitz inhibitor" evidence="1">
    <location>
        <begin position="385"/>
        <end position="436"/>
    </location>
</feature>
<dbReference type="Gene3D" id="4.10.410.10">
    <property type="entry name" value="Pancreatic trypsin inhibitor Kunitz domain"/>
    <property type="match status" value="5"/>
</dbReference>
<dbReference type="Proteomes" id="UP000270296">
    <property type="component" value="Unassembled WGS sequence"/>
</dbReference>
<dbReference type="InterPro" id="IPR036880">
    <property type="entry name" value="Kunitz_BPTI_sf"/>
</dbReference>
<feature type="domain" description="BPTI/Kunitz inhibitor" evidence="1">
    <location>
        <begin position="490"/>
        <end position="544"/>
    </location>
</feature>
<dbReference type="Pfam" id="PF14625">
    <property type="entry name" value="Lustrin_cystein"/>
    <property type="match status" value="3"/>
</dbReference>
<dbReference type="InterPro" id="IPR020901">
    <property type="entry name" value="Prtase_inh_Kunz-CS"/>
</dbReference>
<dbReference type="InterPro" id="IPR028150">
    <property type="entry name" value="Lustrin_cystein"/>
</dbReference>
<evidence type="ECO:0000313" key="2">
    <source>
        <dbReference type="EMBL" id="VDP14869.1"/>
    </source>
</evidence>
<sequence>MTCNQNTDCYNNMYCPAGTCQCIPGYIEHNSFCYRRKDLPDGFCEIDQQCSATWNGATCVAGTCKCPGNEVPLSLPYGTTVCHVPGNELNLTEAADKTLPTNVVRYWFNKAQGRCEPFLFDDNVQHTTANNFNSQEECLSACLPSTPISASIFSAVLKQARARKKHLTGELNSRNLELICAQPKEKGIEVQNVPLVTRYYFDKASQRCESFQYTSFGGNFNNFVSFSECQRTCLGKVCPHGKPLGNTQGSTPCSAGSPCPVGYECIVGKGVCCPTKEVVCTQPKATGACQAQQLRYWYNPQTQNCMPFYYSGCQGNDNNFENLQSCLTFCQGVFPKPVCPQGTALMQSNSYVYCSPGTLSNCPVNYECYFDGQVYGCCPKKEYTCNSHFDAGVFCIAQVQRWWFNPATQMCMPFIYNGCGGNSNRFDSRERCESYCGSLGCPFSQSLSISLPMQKQPCMSGSECANGYECTGTSPKQGSLSRFCCPTFICSMGPEKGKSCTGNQLLVTRYYFDATTRQCTSFLYAGCDGNANNFLTSQECNNFCQAAGEGTTVDPQTHEIAACQSSMAPCRTGFTCRPNPLTGKSICCGSTDMGMSKLKTSCGISNSICTVQNIQRSIL</sequence>
<dbReference type="EMBL" id="UZAM01011114">
    <property type="protein sequence ID" value="VDP14869.1"/>
    <property type="molecule type" value="Genomic_DNA"/>
</dbReference>
<dbReference type="PANTHER" id="PTHR46339">
    <property type="entry name" value="PROTEIN CBG15282-RELATED"/>
    <property type="match status" value="1"/>
</dbReference>
<dbReference type="WBParaSite" id="SBAD_0000825701-mRNA-1">
    <property type="protein sequence ID" value="SBAD_0000825701-mRNA-1"/>
    <property type="gene ID" value="SBAD_0000825701"/>
</dbReference>
<dbReference type="SMART" id="SM00289">
    <property type="entry name" value="WR1"/>
    <property type="match status" value="5"/>
</dbReference>
<dbReference type="InterPro" id="IPR006150">
    <property type="entry name" value="Cys_repeat_1"/>
</dbReference>
<dbReference type="InterPro" id="IPR002223">
    <property type="entry name" value="Kunitz_BPTI"/>
</dbReference>
<evidence type="ECO:0000259" key="1">
    <source>
        <dbReference type="PROSITE" id="PS50279"/>
    </source>
</evidence>
<accession>A0A183IWG4</accession>
<evidence type="ECO:0000313" key="3">
    <source>
        <dbReference type="Proteomes" id="UP000270296"/>
    </source>
</evidence>
<dbReference type="AlphaFoldDB" id="A0A183IWG4"/>
<keyword evidence="3" id="KW-1185">Reference proteome</keyword>
<feature type="domain" description="BPTI/Kunitz inhibitor" evidence="1">
    <location>
        <begin position="280"/>
        <end position="330"/>
    </location>
</feature>
<dbReference type="OrthoDB" id="5950222at2759"/>
<protein>
    <submittedName>
        <fullName evidence="4">Kunitz/Bovine pancreatic trypsin inhibitor domain protein</fullName>
    </submittedName>
</protein>
<dbReference type="CDD" id="cd00109">
    <property type="entry name" value="Kunitz-type"/>
    <property type="match status" value="2"/>
</dbReference>
<evidence type="ECO:0000313" key="4">
    <source>
        <dbReference type="WBParaSite" id="SBAD_0000825701-mRNA-1"/>
    </source>
</evidence>
<proteinExistence type="predicted"/>
<feature type="domain" description="BPTI/Kunitz inhibitor" evidence="1">
    <location>
        <begin position="180"/>
        <end position="233"/>
    </location>
</feature>
<dbReference type="CDD" id="cd22593">
    <property type="entry name" value="Kunitz_conkunitzin"/>
    <property type="match status" value="1"/>
</dbReference>
<dbReference type="Pfam" id="PF00014">
    <property type="entry name" value="Kunitz_BPTI"/>
    <property type="match status" value="5"/>
</dbReference>
<dbReference type="PRINTS" id="PR00759">
    <property type="entry name" value="BASICPTASE"/>
</dbReference>
<name>A0A183IWG4_9BILA</name>
<dbReference type="PROSITE" id="PS50279">
    <property type="entry name" value="BPTI_KUNITZ_2"/>
    <property type="match status" value="5"/>
</dbReference>
<dbReference type="InterPro" id="IPR053014">
    <property type="entry name" value="Cuticle_assoc_divergent"/>
</dbReference>
<reference evidence="4" key="1">
    <citation type="submission" date="2016-06" db="UniProtKB">
        <authorList>
            <consortium name="WormBaseParasite"/>
        </authorList>
    </citation>
    <scope>IDENTIFICATION</scope>
</reference>
<dbReference type="PROSITE" id="PS00280">
    <property type="entry name" value="BPTI_KUNITZ_1"/>
    <property type="match status" value="3"/>
</dbReference>
<feature type="domain" description="BPTI/Kunitz inhibitor" evidence="1">
    <location>
        <begin position="82"/>
        <end position="142"/>
    </location>
</feature>
<dbReference type="SMART" id="SM00131">
    <property type="entry name" value="KU"/>
    <property type="match status" value="5"/>
</dbReference>